<keyword evidence="2 5" id="KW-0677">Repeat</keyword>
<dbReference type="PANTHER" id="PTHR43572:SF49">
    <property type="entry name" value="PROTEIN SMAX1-LIKE 8"/>
    <property type="match status" value="1"/>
</dbReference>
<feature type="region of interest" description="Disordered" evidence="6">
    <location>
        <begin position="488"/>
        <end position="521"/>
    </location>
</feature>
<proteinExistence type="inferred from homology"/>
<dbReference type="InterPro" id="IPR036628">
    <property type="entry name" value="Clp_N_dom_sf"/>
</dbReference>
<keyword evidence="3" id="KW-0805">Transcription regulation</keyword>
<evidence type="ECO:0000259" key="7">
    <source>
        <dbReference type="PROSITE" id="PS51903"/>
    </source>
</evidence>
<dbReference type="InterPro" id="IPR051650">
    <property type="entry name" value="SL_signaling_regulator"/>
</dbReference>
<dbReference type="Gene3D" id="3.40.50.300">
    <property type="entry name" value="P-loop containing nucleotide triphosphate hydrolases"/>
    <property type="match status" value="1"/>
</dbReference>
<feature type="compositionally biased region" description="Polar residues" evidence="6">
    <location>
        <begin position="548"/>
        <end position="560"/>
    </location>
</feature>
<comment type="similarity">
    <text evidence="1">Belongs to the ClpA/ClpB family.</text>
</comment>
<feature type="region of interest" description="Disordered" evidence="6">
    <location>
        <begin position="86"/>
        <end position="108"/>
    </location>
</feature>
<evidence type="ECO:0000256" key="2">
    <source>
        <dbReference type="ARBA" id="ARBA00022737"/>
    </source>
</evidence>
<evidence type="ECO:0000313" key="8">
    <source>
        <dbReference type="EMBL" id="KAL3717989.1"/>
    </source>
</evidence>
<reference evidence="8 9" key="1">
    <citation type="submission" date="2024-11" db="EMBL/GenBank/DDBJ databases">
        <title>Chromosome-level genome assembly of Eucalyptus globulus Labill. provides insights into its genome evolution.</title>
        <authorList>
            <person name="Li X."/>
        </authorList>
    </citation>
    <scope>NUCLEOTIDE SEQUENCE [LARGE SCALE GENOMIC DNA]</scope>
    <source>
        <strain evidence="8">CL2024</strain>
        <tissue evidence="8">Fresh tender leaves</tissue>
    </source>
</reference>
<dbReference type="Pfam" id="PF07724">
    <property type="entry name" value="AAA_2"/>
    <property type="match status" value="1"/>
</dbReference>
<feature type="domain" description="Clp R" evidence="7">
    <location>
        <begin position="8"/>
        <end position="184"/>
    </location>
</feature>
<keyword evidence="4" id="KW-0804">Transcription</keyword>
<dbReference type="EMBL" id="JBJKBG010000010">
    <property type="protein sequence ID" value="KAL3717989.1"/>
    <property type="molecule type" value="Genomic_DNA"/>
</dbReference>
<dbReference type="PANTHER" id="PTHR43572">
    <property type="entry name" value="CHAPERONE PROTEIN CLPD, CHLOROPLASTIC"/>
    <property type="match status" value="1"/>
</dbReference>
<evidence type="ECO:0000256" key="1">
    <source>
        <dbReference type="ARBA" id="ARBA00008675"/>
    </source>
</evidence>
<evidence type="ECO:0000256" key="5">
    <source>
        <dbReference type="PROSITE-ProRule" id="PRU01251"/>
    </source>
</evidence>
<organism evidence="8 9">
    <name type="scientific">Eucalyptus globulus</name>
    <name type="common">Tasmanian blue gum</name>
    <dbReference type="NCBI Taxonomy" id="34317"/>
    <lineage>
        <taxon>Eukaryota</taxon>
        <taxon>Viridiplantae</taxon>
        <taxon>Streptophyta</taxon>
        <taxon>Embryophyta</taxon>
        <taxon>Tracheophyta</taxon>
        <taxon>Spermatophyta</taxon>
        <taxon>Magnoliopsida</taxon>
        <taxon>eudicotyledons</taxon>
        <taxon>Gunneridae</taxon>
        <taxon>Pentapetalae</taxon>
        <taxon>rosids</taxon>
        <taxon>malvids</taxon>
        <taxon>Myrtales</taxon>
        <taxon>Myrtaceae</taxon>
        <taxon>Myrtoideae</taxon>
        <taxon>Eucalypteae</taxon>
        <taxon>Eucalyptus</taxon>
    </lineage>
</organism>
<gene>
    <name evidence="8" type="ORF">ACJRO7_003169</name>
</gene>
<sequence length="1125" mass="122690">MPTPVGVARQCLTPEAAHALDEAVGVARRRGHAQTTSLHAVSALLALPSSALREACARARNSAYSPRLQFKALELCLSVSLDRVPSGQPASGGGGGGGGGGDDPPVSNSLMAAIKRSQANQRRQPENFHLYHQLSSQSSMNAVKVELQHLMLSILDDPVVSRVFGEAGFRSSEIKLAIVRPLPHLFRYPRSRAPPPLFLCNLSESSVPASASGRPGFNFPFSVFPGFSDGDENVRRIGEVMVRSKGRNPLLVGVCAYEALKSFVDSLDKRKDGSSLPKEISGLSVVCIEDDVPKFVGEGFDKGCVDVRFEEVGDAIRQCSGSGVVVSFGDLRALICDGVRGDAVSYVVDRVTRLLEANKGKVWLIGAAASYDTYLKFSSKFLAAEKEWDLQILPITTLRPSVPESCPRSSLMESFVPFGGFFSTSSDSNSPVMSMSYQCVTSCHLYDDKCEQDNVAARKAGCASVADRYQNSLPSWLQMAELGIKGTDVKGKDDSSVRSPVDAELQNESDESCRHSPKDQPLQNVYQAGSEVQSVVGFQSAEERQETTDNQSLTLKTDSSLQETRCRSVSSCTSTESRKLMTSHIGVHLPPIPKTNKESFLSKLWENPSRVEGKGDPGVAVSPKFSGSNSVIDDESRTSPASVTSLATGLGLGICSPHDDKELKQYAHPSHCTIPTSGNLFSGCACKSLPESSFSSYPDTGYPPQLRDFKELSGALMQKIGRQVEAINVISENIALCQSRNKDRSRASSRGDMWFTFLGLDKIAKRRTAVALSEVLPGSKKDVIFVDLDAQHESGHANRILGQQMNQYDVKYRGKTVVDIIAGEMRKKPWSVVLLENVDKADEQVQSNLSQAYLTGKFSDSHGREVSIKNAVFVATSTFTKADRVLHSGEESAKSVEERVLGAKGRQMKIVVEDALGDGAIDNHLLVSNTSGSSITNQLQVNKRKLTGSNGNVVLRENLQVVKRPNMTLNRHLDLNLPAEGNEVVVDADDKSAEGDVMNDNSKAWLLDFMDQMDATVVFKPYDFDSLAEKIFEEIKESFRETVGPECLLEIDSKVMDQLMHATYLSDGERTAVEWVEQTLSRDFAEVQRRHNPTSRSVVKLVACDDFLSEEQETRPGLPSKLIID</sequence>
<comment type="caution">
    <text evidence="8">The sequence shown here is derived from an EMBL/GenBank/DDBJ whole genome shotgun (WGS) entry which is preliminary data.</text>
</comment>
<evidence type="ECO:0000256" key="4">
    <source>
        <dbReference type="ARBA" id="ARBA00023163"/>
    </source>
</evidence>
<dbReference type="InterPro" id="IPR004176">
    <property type="entry name" value="Clp_R_N"/>
</dbReference>
<dbReference type="Gene3D" id="1.10.1780.10">
    <property type="entry name" value="Clp, N-terminal domain"/>
    <property type="match status" value="1"/>
</dbReference>
<feature type="compositionally biased region" description="Gly residues" evidence="6">
    <location>
        <begin position="90"/>
        <end position="102"/>
    </location>
</feature>
<accession>A0ABD3IV48</accession>
<keyword evidence="9" id="KW-1185">Reference proteome</keyword>
<dbReference type="InterPro" id="IPR027417">
    <property type="entry name" value="P-loop_NTPase"/>
</dbReference>
<feature type="region of interest" description="Disordered" evidence="6">
    <location>
        <begin position="539"/>
        <end position="560"/>
    </location>
</feature>
<evidence type="ECO:0000313" key="9">
    <source>
        <dbReference type="Proteomes" id="UP001634007"/>
    </source>
</evidence>
<dbReference type="PROSITE" id="PS51903">
    <property type="entry name" value="CLP_R"/>
    <property type="match status" value="1"/>
</dbReference>
<dbReference type="Pfam" id="PF23569">
    <property type="entry name" value="NBD_SMAX1"/>
    <property type="match status" value="1"/>
</dbReference>
<dbReference type="Pfam" id="PF26587">
    <property type="entry name" value="AAA_lid_SMAX1"/>
    <property type="match status" value="1"/>
</dbReference>
<protein>
    <recommendedName>
        <fullName evidence="7">Clp R domain-containing protein</fullName>
    </recommendedName>
</protein>
<name>A0ABD3IV48_EUCGL</name>
<dbReference type="InterPro" id="IPR058954">
    <property type="entry name" value="AAA_lid_SMAX1"/>
</dbReference>
<evidence type="ECO:0000256" key="6">
    <source>
        <dbReference type="SAM" id="MobiDB-lite"/>
    </source>
</evidence>
<dbReference type="AlphaFoldDB" id="A0ABD3IV48"/>
<dbReference type="InterPro" id="IPR058680">
    <property type="entry name" value="NBD_SMAX1-like"/>
</dbReference>
<dbReference type="InterPro" id="IPR003959">
    <property type="entry name" value="ATPase_AAA_core"/>
</dbReference>
<dbReference type="SUPFAM" id="SSF52540">
    <property type="entry name" value="P-loop containing nucleoside triphosphate hydrolases"/>
    <property type="match status" value="1"/>
</dbReference>
<evidence type="ECO:0000256" key="3">
    <source>
        <dbReference type="ARBA" id="ARBA00023015"/>
    </source>
</evidence>
<feature type="region of interest" description="Disordered" evidence="6">
    <location>
        <begin position="611"/>
        <end position="639"/>
    </location>
</feature>
<dbReference type="Proteomes" id="UP001634007">
    <property type="component" value="Unassembled WGS sequence"/>
</dbReference>